<dbReference type="Proteomes" id="UP001229421">
    <property type="component" value="Unassembled WGS sequence"/>
</dbReference>
<accession>A0AAD8LJ56</accession>
<name>A0AAD8LJ56_TARER</name>
<protein>
    <submittedName>
        <fullName evidence="1">Uncharacterized protein</fullName>
    </submittedName>
</protein>
<keyword evidence="2" id="KW-1185">Reference proteome</keyword>
<organism evidence="1 2">
    <name type="scientific">Tagetes erecta</name>
    <name type="common">African marigold</name>
    <dbReference type="NCBI Taxonomy" id="13708"/>
    <lineage>
        <taxon>Eukaryota</taxon>
        <taxon>Viridiplantae</taxon>
        <taxon>Streptophyta</taxon>
        <taxon>Embryophyta</taxon>
        <taxon>Tracheophyta</taxon>
        <taxon>Spermatophyta</taxon>
        <taxon>Magnoliopsida</taxon>
        <taxon>eudicotyledons</taxon>
        <taxon>Gunneridae</taxon>
        <taxon>Pentapetalae</taxon>
        <taxon>asterids</taxon>
        <taxon>campanulids</taxon>
        <taxon>Asterales</taxon>
        <taxon>Asteraceae</taxon>
        <taxon>Asteroideae</taxon>
        <taxon>Heliantheae alliance</taxon>
        <taxon>Tageteae</taxon>
        <taxon>Tagetes</taxon>
    </lineage>
</organism>
<sequence length="67" mass="7678">MDNYSISIILGSNVTHMIIIQRPILMRVINEKKVEHTAFSRSSSPLRLLCPFIPFLDLQSQHNPTKS</sequence>
<dbReference type="EMBL" id="JAUHHV010000001">
    <property type="protein sequence ID" value="KAK1438400.1"/>
    <property type="molecule type" value="Genomic_DNA"/>
</dbReference>
<reference evidence="1" key="1">
    <citation type="journal article" date="2023" name="bioRxiv">
        <title>Improved chromosome-level genome assembly for marigold (Tagetes erecta).</title>
        <authorList>
            <person name="Jiang F."/>
            <person name="Yuan L."/>
            <person name="Wang S."/>
            <person name="Wang H."/>
            <person name="Xu D."/>
            <person name="Wang A."/>
            <person name="Fan W."/>
        </authorList>
    </citation>
    <scope>NUCLEOTIDE SEQUENCE</scope>
    <source>
        <strain evidence="1">WSJ</strain>
        <tissue evidence="1">Leaf</tissue>
    </source>
</reference>
<proteinExistence type="predicted"/>
<comment type="caution">
    <text evidence="1">The sequence shown here is derived from an EMBL/GenBank/DDBJ whole genome shotgun (WGS) entry which is preliminary data.</text>
</comment>
<gene>
    <name evidence="1" type="ORF">QVD17_04209</name>
</gene>
<dbReference type="AlphaFoldDB" id="A0AAD8LJ56"/>
<evidence type="ECO:0000313" key="1">
    <source>
        <dbReference type="EMBL" id="KAK1438400.1"/>
    </source>
</evidence>
<evidence type="ECO:0000313" key="2">
    <source>
        <dbReference type="Proteomes" id="UP001229421"/>
    </source>
</evidence>